<dbReference type="Proteomes" id="UP000663671">
    <property type="component" value="Chromosome 7"/>
</dbReference>
<evidence type="ECO:0000256" key="1">
    <source>
        <dbReference type="SAM" id="MobiDB-lite"/>
    </source>
</evidence>
<name>A0A8A1MEC0_AJECA</name>
<feature type="compositionally biased region" description="Polar residues" evidence="1">
    <location>
        <begin position="244"/>
        <end position="255"/>
    </location>
</feature>
<protein>
    <submittedName>
        <fullName evidence="2">Serine/arginine repetitive matrix protein, ER lumen protein retaining receptor</fullName>
    </submittedName>
</protein>
<accession>A0A8A1MEC0</accession>
<feature type="compositionally biased region" description="Low complexity" evidence="1">
    <location>
        <begin position="361"/>
        <end position="375"/>
    </location>
</feature>
<feature type="compositionally biased region" description="Basic residues" evidence="1">
    <location>
        <begin position="419"/>
        <end position="432"/>
    </location>
</feature>
<keyword evidence="2" id="KW-0675">Receptor</keyword>
<dbReference type="AlphaFoldDB" id="A0A8A1MEC0"/>
<evidence type="ECO:0000313" key="2">
    <source>
        <dbReference type="EMBL" id="QSS62487.1"/>
    </source>
</evidence>
<feature type="region of interest" description="Disordered" evidence="1">
    <location>
        <begin position="12"/>
        <end position="489"/>
    </location>
</feature>
<feature type="compositionally biased region" description="Basic residues" evidence="1">
    <location>
        <begin position="105"/>
        <end position="114"/>
    </location>
</feature>
<feature type="region of interest" description="Disordered" evidence="1">
    <location>
        <begin position="512"/>
        <end position="557"/>
    </location>
</feature>
<feature type="compositionally biased region" description="Basic and acidic residues" evidence="1">
    <location>
        <begin position="537"/>
        <end position="548"/>
    </location>
</feature>
<reference evidence="2" key="1">
    <citation type="submission" date="2021-01" db="EMBL/GenBank/DDBJ databases">
        <title>Chromosome-level genome assembly of a human fungal pathogen reveals clustering of transcriptionally co-regulated genes.</title>
        <authorList>
            <person name="Voorhies M."/>
            <person name="Cohen S."/>
            <person name="Shea T.P."/>
            <person name="Petrus S."/>
            <person name="Munoz J.F."/>
            <person name="Poplawski S."/>
            <person name="Goldman W.E."/>
            <person name="Michael T."/>
            <person name="Cuomo C.A."/>
            <person name="Sil A."/>
            <person name="Beyhan S."/>
        </authorList>
    </citation>
    <scope>NUCLEOTIDE SEQUENCE</scope>
    <source>
        <strain evidence="2">WU24</strain>
    </source>
</reference>
<proteinExistence type="predicted"/>
<sequence length="557" mass="62196">MVVDFCDFRYDDGRRFGESYRPSERTRRHSPRGDTRYVRSPPPRARSPLRPAADTWAPDRGRPRSRSPVVFRRRSRSPLFRGRDQVSSYNPRSRRPSPARDIRRSPPRPRRSRSPPRYTRERSPLPLKRTRDPSPLNNYHPRSPKRERVASPPVRPRFERPWSPSFPGYPRGPPRARSRSLDRREPRREVPAERSWRRGSLSPPRVPSGHNSDRVSTSTSQRSSPPLQTSDRLNMPRSGRVTRSPANMPTRTQYEARQPVTSPSRPTRSPPRPVEPPRAPAGRPPSPPKEPTTRGPSPKLPDKPLRQSPGGDNERGESQSQNARPPGPSGPSGGVGPSSLGNQNVAQVPRIPSQPQTFNKPRSVTPLSSPSTTQPPTGPQARGTNLSLLSAPTRPRGGVPRSSTRDGPSPRDGSWSGSVRHHSPPVHHKTPSGHRAGSNYESHRPPLFRHNSASTPHPYPRPPRSTNYLSGIPQIVPGGKLLPSSLDPSREKRLAQLELDKEKLLEQIEDKQKAKRAGLREWEKLSRESSTGALRSELAEGHLQRMTEGDGLGGPAF</sequence>
<dbReference type="OrthoDB" id="5424692at2759"/>
<feature type="compositionally biased region" description="Basic and acidic residues" evidence="1">
    <location>
        <begin position="512"/>
        <end position="527"/>
    </location>
</feature>
<dbReference type="VEuPathDB" id="FungiDB:I7I51_02224"/>
<organism evidence="2 3">
    <name type="scientific">Ajellomyces capsulatus</name>
    <name type="common">Darling's disease fungus</name>
    <name type="synonym">Histoplasma capsulatum</name>
    <dbReference type="NCBI Taxonomy" id="5037"/>
    <lineage>
        <taxon>Eukaryota</taxon>
        <taxon>Fungi</taxon>
        <taxon>Dikarya</taxon>
        <taxon>Ascomycota</taxon>
        <taxon>Pezizomycotina</taxon>
        <taxon>Eurotiomycetes</taxon>
        <taxon>Eurotiomycetidae</taxon>
        <taxon>Onygenales</taxon>
        <taxon>Ajellomycetaceae</taxon>
        <taxon>Histoplasma</taxon>
    </lineage>
</organism>
<feature type="compositionally biased region" description="Polar residues" evidence="1">
    <location>
        <begin position="214"/>
        <end position="232"/>
    </location>
</feature>
<feature type="compositionally biased region" description="Pro residues" evidence="1">
    <location>
        <begin position="268"/>
        <end position="290"/>
    </location>
</feature>
<feature type="compositionally biased region" description="Basic and acidic residues" evidence="1">
    <location>
        <begin position="12"/>
        <end position="37"/>
    </location>
</feature>
<gene>
    <name evidence="2" type="ORF">I7I51_02224</name>
</gene>
<dbReference type="EMBL" id="CP069112">
    <property type="protein sequence ID" value="QSS62487.1"/>
    <property type="molecule type" value="Genomic_DNA"/>
</dbReference>
<evidence type="ECO:0000313" key="3">
    <source>
        <dbReference type="Proteomes" id="UP000663671"/>
    </source>
</evidence>
<feature type="compositionally biased region" description="Basic and acidic residues" evidence="1">
    <location>
        <begin position="179"/>
        <end position="196"/>
    </location>
</feature>